<evidence type="ECO:0000313" key="6">
    <source>
        <dbReference type="EMBL" id="OPJ56415.1"/>
    </source>
</evidence>
<name>A0A1V4I9W2_9FIRM</name>
<comment type="caution">
    <text evidence="6">The sequence shown here is derived from an EMBL/GenBank/DDBJ whole genome shotgun (WGS) entry which is preliminary data.</text>
</comment>
<dbReference type="AlphaFoldDB" id="A0A1V4I9W2"/>
<dbReference type="InterPro" id="IPR002197">
    <property type="entry name" value="HTH_Fis"/>
</dbReference>
<dbReference type="PROSITE" id="PS50045">
    <property type="entry name" value="SIGMA54_INTERACT_4"/>
    <property type="match status" value="1"/>
</dbReference>
<dbReference type="Gene3D" id="3.30.450.20">
    <property type="entry name" value="PAS domain"/>
    <property type="match status" value="1"/>
</dbReference>
<evidence type="ECO:0000259" key="5">
    <source>
        <dbReference type="PROSITE" id="PS50045"/>
    </source>
</evidence>
<dbReference type="InterPro" id="IPR003593">
    <property type="entry name" value="AAA+_ATPase"/>
</dbReference>
<dbReference type="InterPro" id="IPR025943">
    <property type="entry name" value="Sigma_54_int_dom_ATP-bd_2"/>
</dbReference>
<dbReference type="FunFam" id="3.40.50.300:FF:000006">
    <property type="entry name" value="DNA-binding transcriptional regulator NtrC"/>
    <property type="match status" value="1"/>
</dbReference>
<dbReference type="SUPFAM" id="SSF46689">
    <property type="entry name" value="Homeodomain-like"/>
    <property type="match status" value="1"/>
</dbReference>
<dbReference type="CDD" id="cd00009">
    <property type="entry name" value="AAA"/>
    <property type="match status" value="1"/>
</dbReference>
<evidence type="ECO:0000313" key="7">
    <source>
        <dbReference type="Proteomes" id="UP000190140"/>
    </source>
</evidence>
<dbReference type="PANTHER" id="PTHR32071:SF57">
    <property type="entry name" value="C4-DICARBOXYLATE TRANSPORT TRANSCRIPTIONAL REGULATORY PROTEIN DCTD"/>
    <property type="match status" value="1"/>
</dbReference>
<dbReference type="Pfam" id="PF25601">
    <property type="entry name" value="AAA_lid_14"/>
    <property type="match status" value="1"/>
</dbReference>
<dbReference type="SMART" id="SM00382">
    <property type="entry name" value="AAA"/>
    <property type="match status" value="1"/>
</dbReference>
<sequence>MIGLKHIKEDIENIAKVISTVLNVDVTIVDEDLIRIAGTGHYKNKIGEKVSERSAFGISLSSGKNFIIENPREDNICNMCKIKDICNEYAEVSCAIKLDEKVYGVIGLIAFNEIQKNNIVQNKIKLMDFLTKMADLICSKIIGENKSYELKVETRKLQMLLNTMDKAVVSIDKYGKIDKWNEKFVEIFKLDSNLRSLNISSILSFIDINNLTDQKNSSSFTYSKQDYTFSGIYNANPIMIDNAIQGYVFYFVDNLSTIKDFNEITANEYGVKFSNIIGNSPLMRKVKTKANIASKSLSTVLITGESGTGKEIFARAIHNNSDRANNSFIAINCAAIPDALLESELFGYEEGAFTGAKKGGKVGKFELANNGTLFLDEIGDMSIHLQGKLLRILQEREVEKVGGSISIPVDVRIIAATNKDLEKMVRCGEFREDLYYRLNVIPINIPPLRERKEDIPDLLEYIISKYSNKLNKRIYKIDDIAMDKIFEYQWYGNVRELENVIEYSINMCSTGIIRYDDLPEKIKNNDKSFMYDNYEKITPLWELERREIIKALDKFKDFKKDKEKVADSLGISRATLYRKLKEYKIVSK</sequence>
<accession>A0A1V4I9W2</accession>
<feature type="domain" description="Sigma-54 factor interaction" evidence="5">
    <location>
        <begin position="276"/>
        <end position="506"/>
    </location>
</feature>
<dbReference type="PROSITE" id="PS00676">
    <property type="entry name" value="SIGMA54_INTERACT_2"/>
    <property type="match status" value="1"/>
</dbReference>
<dbReference type="GO" id="GO:0006355">
    <property type="term" value="P:regulation of DNA-templated transcription"/>
    <property type="evidence" value="ECO:0007669"/>
    <property type="project" value="InterPro"/>
</dbReference>
<dbReference type="PROSITE" id="PS00675">
    <property type="entry name" value="SIGMA54_INTERACT_1"/>
    <property type="match status" value="1"/>
</dbReference>
<dbReference type="Pfam" id="PF02954">
    <property type="entry name" value="HTH_8"/>
    <property type="match status" value="1"/>
</dbReference>
<dbReference type="InterPro" id="IPR027417">
    <property type="entry name" value="P-loop_NTPase"/>
</dbReference>
<dbReference type="Pfam" id="PF00158">
    <property type="entry name" value="Sigma54_activat"/>
    <property type="match status" value="1"/>
</dbReference>
<dbReference type="PANTHER" id="PTHR32071">
    <property type="entry name" value="TRANSCRIPTIONAL REGULATORY PROTEIN"/>
    <property type="match status" value="1"/>
</dbReference>
<dbReference type="Proteomes" id="UP000190140">
    <property type="component" value="Unassembled WGS sequence"/>
</dbReference>
<gene>
    <name evidence="6" type="primary">nifA</name>
    <name evidence="6" type="ORF">CLOTH_08190</name>
</gene>
<dbReference type="InterPro" id="IPR025662">
    <property type="entry name" value="Sigma_54_int_dom_ATP-bd_1"/>
</dbReference>
<keyword evidence="3" id="KW-0805">Transcription regulation</keyword>
<dbReference type="InterPro" id="IPR058031">
    <property type="entry name" value="AAA_lid_NorR"/>
</dbReference>
<dbReference type="EMBL" id="MZGW01000002">
    <property type="protein sequence ID" value="OPJ56415.1"/>
    <property type="molecule type" value="Genomic_DNA"/>
</dbReference>
<dbReference type="SUPFAM" id="SSF52540">
    <property type="entry name" value="P-loop containing nucleoside triphosphate hydrolases"/>
    <property type="match status" value="1"/>
</dbReference>
<keyword evidence="1" id="KW-0547">Nucleotide-binding</keyword>
<dbReference type="OrthoDB" id="9803970at2"/>
<keyword evidence="2" id="KW-0067">ATP-binding</keyword>
<proteinExistence type="predicted"/>
<dbReference type="Gene3D" id="1.10.10.60">
    <property type="entry name" value="Homeodomain-like"/>
    <property type="match status" value="1"/>
</dbReference>
<organism evidence="6 7">
    <name type="scientific">Alkalithermobacter paradoxus</name>
    <dbReference type="NCBI Taxonomy" id="29349"/>
    <lineage>
        <taxon>Bacteria</taxon>
        <taxon>Bacillati</taxon>
        <taxon>Bacillota</taxon>
        <taxon>Clostridia</taxon>
        <taxon>Peptostreptococcales</taxon>
        <taxon>Tepidibacteraceae</taxon>
        <taxon>Alkalithermobacter</taxon>
    </lineage>
</organism>
<evidence type="ECO:0000256" key="4">
    <source>
        <dbReference type="ARBA" id="ARBA00023163"/>
    </source>
</evidence>
<dbReference type="GO" id="GO:0005524">
    <property type="term" value="F:ATP binding"/>
    <property type="evidence" value="ECO:0007669"/>
    <property type="project" value="UniProtKB-KW"/>
</dbReference>
<dbReference type="Gene3D" id="3.40.50.300">
    <property type="entry name" value="P-loop containing nucleotide triphosphate hydrolases"/>
    <property type="match status" value="1"/>
</dbReference>
<keyword evidence="7" id="KW-1185">Reference proteome</keyword>
<evidence type="ECO:0000256" key="2">
    <source>
        <dbReference type="ARBA" id="ARBA00022840"/>
    </source>
</evidence>
<dbReference type="Gene3D" id="3.30.450.40">
    <property type="match status" value="1"/>
</dbReference>
<dbReference type="InterPro" id="IPR029016">
    <property type="entry name" value="GAF-like_dom_sf"/>
</dbReference>
<evidence type="ECO:0000256" key="1">
    <source>
        <dbReference type="ARBA" id="ARBA00022741"/>
    </source>
</evidence>
<keyword evidence="4" id="KW-0804">Transcription</keyword>
<protein>
    <submittedName>
        <fullName evidence="6">Nif-specific regulatory protein</fullName>
    </submittedName>
</protein>
<dbReference type="STRING" id="29349.CLOTH_08190"/>
<reference evidence="6 7" key="1">
    <citation type="submission" date="2017-03" db="EMBL/GenBank/DDBJ databases">
        <title>Genome sequence of Clostridium thermoalcaliphilum DSM 7309.</title>
        <authorList>
            <person name="Poehlein A."/>
            <person name="Daniel R."/>
        </authorList>
    </citation>
    <scope>NUCLEOTIDE SEQUENCE [LARGE SCALE GENOMIC DNA]</scope>
    <source>
        <strain evidence="6 7">DSM 7309</strain>
    </source>
</reference>
<dbReference type="GO" id="GO:0043565">
    <property type="term" value="F:sequence-specific DNA binding"/>
    <property type="evidence" value="ECO:0007669"/>
    <property type="project" value="InterPro"/>
</dbReference>
<evidence type="ECO:0000256" key="3">
    <source>
        <dbReference type="ARBA" id="ARBA00023015"/>
    </source>
</evidence>
<dbReference type="InterPro" id="IPR009057">
    <property type="entry name" value="Homeodomain-like_sf"/>
</dbReference>
<dbReference type="Gene3D" id="1.10.8.60">
    <property type="match status" value="1"/>
</dbReference>
<dbReference type="InterPro" id="IPR002078">
    <property type="entry name" value="Sigma_54_int"/>
</dbReference>
<dbReference type="RefSeq" id="WP_079411473.1">
    <property type="nucleotide sequence ID" value="NZ_MZGW01000002.1"/>
</dbReference>